<keyword evidence="3" id="KW-0808">Transferase</keyword>
<sequence length="244" mass="27911">MSATTELSWQDWEDLPNGPQLLAEVDESLAPWWPRIFGYHLLKLGPMSLDLDLQQCKINHSFSLFPEQRADVIADFDALPLQSASIDAVVMPLLLEFEHDPYRILREVDRVLVSGGYLVICGINPFSSAYLGKLFPKSQSNWPWNGRFFMPARVLDWLGLLGYQLVHDERIGFHAFMPQWDYPQLCRQWQQKILPRTGALYVMVARKLDSPLTPLPQKKKKTVTGWQPAPSGGFSGRNLKDSEK</sequence>
<dbReference type="EMBL" id="JAKOGG010000020">
    <property type="protein sequence ID" value="MCS4558404.1"/>
    <property type="molecule type" value="Genomic_DNA"/>
</dbReference>
<keyword evidence="4" id="KW-1185">Reference proteome</keyword>
<proteinExistence type="predicted"/>
<feature type="region of interest" description="Disordered" evidence="1">
    <location>
        <begin position="213"/>
        <end position="244"/>
    </location>
</feature>
<evidence type="ECO:0000313" key="3">
    <source>
        <dbReference type="EMBL" id="MCS4558404.1"/>
    </source>
</evidence>
<dbReference type="Proteomes" id="UP001201549">
    <property type="component" value="Unassembled WGS sequence"/>
</dbReference>
<accession>A0ABT2FPY4</accession>
<dbReference type="RefSeq" id="WP_238898222.1">
    <property type="nucleotide sequence ID" value="NZ_JAKOGG010000020.1"/>
</dbReference>
<evidence type="ECO:0000313" key="4">
    <source>
        <dbReference type="Proteomes" id="UP001201549"/>
    </source>
</evidence>
<dbReference type="InterPro" id="IPR013216">
    <property type="entry name" value="Methyltransf_11"/>
</dbReference>
<dbReference type="GO" id="GO:0008168">
    <property type="term" value="F:methyltransferase activity"/>
    <property type="evidence" value="ECO:0007669"/>
    <property type="project" value="UniProtKB-KW"/>
</dbReference>
<feature type="domain" description="Methyltransferase type 11" evidence="2">
    <location>
        <begin position="72"/>
        <end position="120"/>
    </location>
</feature>
<name>A0ABT2FPY4_9GAMM</name>
<reference evidence="4" key="1">
    <citation type="submission" date="2023-07" db="EMBL/GenBank/DDBJ databases">
        <title>Shewanella mangrovi sp. nov., an acetaldehyde- degrading bacterium isolated from mangrove sediment.</title>
        <authorList>
            <person name="Liu Y."/>
        </authorList>
    </citation>
    <scope>NUCLEOTIDE SEQUENCE [LARGE SCALE GENOMIC DNA]</scope>
    <source>
        <strain evidence="4">C32</strain>
    </source>
</reference>
<evidence type="ECO:0000256" key="1">
    <source>
        <dbReference type="SAM" id="MobiDB-lite"/>
    </source>
</evidence>
<comment type="caution">
    <text evidence="3">The sequence shown here is derived from an EMBL/GenBank/DDBJ whole genome shotgun (WGS) entry which is preliminary data.</text>
</comment>
<dbReference type="SUPFAM" id="SSF53335">
    <property type="entry name" value="S-adenosyl-L-methionine-dependent methyltransferases"/>
    <property type="match status" value="1"/>
</dbReference>
<evidence type="ECO:0000259" key="2">
    <source>
        <dbReference type="Pfam" id="PF08241"/>
    </source>
</evidence>
<protein>
    <submittedName>
        <fullName evidence="3">Class I SAM-dependent methyltransferase</fullName>
    </submittedName>
</protein>
<dbReference type="GO" id="GO:0032259">
    <property type="term" value="P:methylation"/>
    <property type="evidence" value="ECO:0007669"/>
    <property type="project" value="UniProtKB-KW"/>
</dbReference>
<keyword evidence="3" id="KW-0489">Methyltransferase</keyword>
<dbReference type="Pfam" id="PF08241">
    <property type="entry name" value="Methyltransf_11"/>
    <property type="match status" value="1"/>
</dbReference>
<dbReference type="InterPro" id="IPR029063">
    <property type="entry name" value="SAM-dependent_MTases_sf"/>
</dbReference>
<organism evidence="3 4">
    <name type="scientific">Shewanella electrica</name>
    <dbReference type="NCBI Taxonomy" id="515560"/>
    <lineage>
        <taxon>Bacteria</taxon>
        <taxon>Pseudomonadati</taxon>
        <taxon>Pseudomonadota</taxon>
        <taxon>Gammaproteobacteria</taxon>
        <taxon>Alteromonadales</taxon>
        <taxon>Shewanellaceae</taxon>
        <taxon>Shewanella</taxon>
    </lineage>
</organism>
<dbReference type="Gene3D" id="3.40.50.150">
    <property type="entry name" value="Vaccinia Virus protein VP39"/>
    <property type="match status" value="1"/>
</dbReference>
<gene>
    <name evidence="3" type="ORF">L9G74_18355</name>
</gene>